<evidence type="ECO:0000259" key="2">
    <source>
        <dbReference type="Pfam" id="PF20454"/>
    </source>
</evidence>
<reference evidence="3 4" key="1">
    <citation type="submission" date="2018-05" db="EMBL/GenBank/DDBJ databases">
        <title>Genomic Encyclopedia of Type Strains, Phase IV (KMG-IV): sequencing the most valuable type-strain genomes for metagenomic binning, comparative biology and taxonomic classification.</title>
        <authorList>
            <person name="Goeker M."/>
        </authorList>
    </citation>
    <scope>NUCLEOTIDE SEQUENCE [LARGE SCALE GENOMIC DNA]</scope>
    <source>
        <strain evidence="3 4">DSM 18773</strain>
    </source>
</reference>
<dbReference type="InterPro" id="IPR046453">
    <property type="entry name" value="GpA_ATPase"/>
</dbReference>
<dbReference type="EMBL" id="QGGL01000002">
    <property type="protein sequence ID" value="PWK16073.1"/>
    <property type="molecule type" value="Genomic_DNA"/>
</dbReference>
<dbReference type="InterPro" id="IPR051220">
    <property type="entry name" value="TFA_Chaperone"/>
</dbReference>
<dbReference type="PANTHER" id="PTHR34413:SF2">
    <property type="entry name" value="PROPHAGE TAIL FIBER ASSEMBLY PROTEIN HOMOLOG TFAE-RELATED"/>
    <property type="match status" value="1"/>
</dbReference>
<dbReference type="InterPro" id="IPR008866">
    <property type="entry name" value="Phage_lambda_GpA-like"/>
</dbReference>
<dbReference type="Proteomes" id="UP000245634">
    <property type="component" value="Unassembled WGS sequence"/>
</dbReference>
<dbReference type="InterPro" id="IPR027417">
    <property type="entry name" value="P-loop_NTPase"/>
</dbReference>
<dbReference type="OrthoDB" id="5181253at2"/>
<organism evidence="3 4">
    <name type="scientific">Tumebacillus permanentifrigoris</name>
    <dbReference type="NCBI Taxonomy" id="378543"/>
    <lineage>
        <taxon>Bacteria</taxon>
        <taxon>Bacillati</taxon>
        <taxon>Bacillota</taxon>
        <taxon>Bacilli</taxon>
        <taxon>Bacillales</taxon>
        <taxon>Alicyclobacillaceae</taxon>
        <taxon>Tumebacillus</taxon>
    </lineage>
</organism>
<dbReference type="Gene3D" id="3.40.50.300">
    <property type="entry name" value="P-loop containing nucleotide triphosphate hydrolases"/>
    <property type="match status" value="1"/>
</dbReference>
<dbReference type="Pfam" id="PF05876">
    <property type="entry name" value="GpA_ATPase"/>
    <property type="match status" value="1"/>
</dbReference>
<keyword evidence="4" id="KW-1185">Reference proteome</keyword>
<dbReference type="Pfam" id="PF20454">
    <property type="entry name" value="GpA_nuclease"/>
    <property type="match status" value="1"/>
</dbReference>
<comment type="caution">
    <text evidence="3">The sequence shown here is derived from an EMBL/GenBank/DDBJ whole genome shotgun (WGS) entry which is preliminary data.</text>
</comment>
<dbReference type="AlphaFoldDB" id="A0A316DHJ3"/>
<accession>A0A316DHJ3</accession>
<dbReference type="HAMAP" id="MF_04144">
    <property type="entry name" value="TERL_LAMBDA"/>
    <property type="match status" value="1"/>
</dbReference>
<evidence type="ECO:0000313" key="3">
    <source>
        <dbReference type="EMBL" id="PWK16073.1"/>
    </source>
</evidence>
<dbReference type="PANTHER" id="PTHR34413">
    <property type="entry name" value="PROPHAGE TAIL FIBER ASSEMBLY PROTEIN HOMOLOG TFAE-RELATED-RELATED"/>
    <property type="match status" value="1"/>
</dbReference>
<evidence type="ECO:0000313" key="4">
    <source>
        <dbReference type="Proteomes" id="UP000245634"/>
    </source>
</evidence>
<feature type="domain" description="Terminase large subunit GpA endonuclease" evidence="2">
    <location>
        <begin position="289"/>
        <end position="576"/>
    </location>
</feature>
<dbReference type="GO" id="GO:0004519">
    <property type="term" value="F:endonuclease activity"/>
    <property type="evidence" value="ECO:0007669"/>
    <property type="project" value="InterPro"/>
</dbReference>
<name>A0A316DHJ3_9BACL</name>
<dbReference type="GO" id="GO:0016887">
    <property type="term" value="F:ATP hydrolysis activity"/>
    <property type="evidence" value="ECO:0007669"/>
    <property type="project" value="InterPro"/>
</dbReference>
<dbReference type="GO" id="GO:0005524">
    <property type="term" value="F:ATP binding"/>
    <property type="evidence" value="ECO:0007669"/>
    <property type="project" value="InterPro"/>
</dbReference>
<feature type="domain" description="Phage terminase large subunit GpA ATPase" evidence="1">
    <location>
        <begin position="41"/>
        <end position="280"/>
    </location>
</feature>
<dbReference type="InterPro" id="IPR046454">
    <property type="entry name" value="GpA_endonuclease"/>
</dbReference>
<gene>
    <name evidence="3" type="ORF">C7459_102320</name>
</gene>
<protein>
    <submittedName>
        <fullName evidence="3">Phage terminase large subunit GpA-like protein</fullName>
    </submittedName>
</protein>
<sequence>MKIAAKTLKLFAAIAKTVAPPPVLTVSQWADEYRRLSSESSAEPGRWRTDRAPYQRGIMDAVNDPECETVVVMSSAQVGKTELILNSIGYYVDYDPSPIMLIQPTLEMAQAFSKDRLAPMLRDSPTLRDKVKDVKSKDSGNTLLHKTFVGGQITMAGANSPASLASRPIRVVLLDEVDRYPASAGTEGDPVSLVTKRTTTFWNRKRIMVSTPTVKGASRIEDEYLTSTMEQWCLPCPSCGEHQPLEWERVRLDDATMLCDCCGHHHTEIEWKSGIAAGKWVAQQPAKKRGFHLNELASPWKRWSEIIEEYHDAKSDDEKLKTWWNTALGLPWDEMEQQEDDDDRIELDEETLMSRREEYGAMVPDEVKVLTASVDVQGNRLEVEVVGWGRGKESWGIEYRQIVGDPAKPEVWGKLDDYLDRIWRRSDGMGLRVACTTVDSGGHHTSEVYKYCVAREYRNVWAIKGKGGIGVPVIGRVSETPREKAHLFIIGVDDLKSKLMTRLKHQATGPGYCHFPVNPDSGYDIMYFKGLLSEKKVIRRHRGVKRVEWVKKSSVRNEPLDLRNYATAALEILNPNLEAPARLIGDYNASIPPKQAVKKRRGRMISKGY</sequence>
<dbReference type="RefSeq" id="WP_109686506.1">
    <property type="nucleotide sequence ID" value="NZ_QGGL01000002.1"/>
</dbReference>
<evidence type="ECO:0000259" key="1">
    <source>
        <dbReference type="Pfam" id="PF05876"/>
    </source>
</evidence>
<proteinExistence type="inferred from homology"/>